<evidence type="ECO:0000256" key="1">
    <source>
        <dbReference type="ARBA" id="ARBA00007754"/>
    </source>
</evidence>
<dbReference type="STRING" id="1792845.BC343_16565"/>
<feature type="site" description="Plays an important role in maintaining the position of the catalytic nucleophile" evidence="7">
    <location>
        <position position="194"/>
    </location>
</feature>
<dbReference type="PROSITE" id="PS51764">
    <property type="entry name" value="GH26"/>
    <property type="match status" value="1"/>
</dbReference>
<dbReference type="SUPFAM" id="SSF51445">
    <property type="entry name" value="(Trans)glycosidases"/>
    <property type="match status" value="1"/>
</dbReference>
<sequence length="376" mass="42810">MKYKKLSVALGFAALSISCAVKKQQHVQSGVHPADSLATKQTVRLYQNMAETVRRGVMFGQQDATLYGIGWKYDKNRSDVKSVCGDQPAVYGWEIGHIELGAQSSLDSVHFSIMRKRITEAYKRGGINTISWHCDNPLTGGNAWDVSQNGVVASVLPGGAKHELFMTWLDRVGDFLNSLESHGKKIPVLFRPFHEHTAGWFWWGENHCSPEEYKAMYRMMADHFRQRGIHNLIYIYSPDQTDQSSKYFERYPGDNYIDALGVDYYQQQGAAGAGGYMRTINSIFTMLTVEAKNRNKLLVFSETGSESVPMNNWWTDVLLPTVSAFPISYVMVWRNAYDRPNHFFGTYPGNPSSNNFIQFYQQSNTLFQQDISNMYK</sequence>
<dbReference type="PROSITE" id="PS51257">
    <property type="entry name" value="PROKAR_LIPOPROTEIN"/>
    <property type="match status" value="1"/>
</dbReference>
<dbReference type="InterPro" id="IPR022790">
    <property type="entry name" value="GH26_dom"/>
</dbReference>
<protein>
    <recommendedName>
        <fullName evidence="4">Mannan endo-1,4-beta-mannosidase</fullName>
        <ecNumber evidence="4">3.2.1.78</ecNumber>
    </recommendedName>
</protein>
<organism evidence="10 11">
    <name type="scientific">Mucilaginibacter pedocola</name>
    <dbReference type="NCBI Taxonomy" id="1792845"/>
    <lineage>
        <taxon>Bacteria</taxon>
        <taxon>Pseudomonadati</taxon>
        <taxon>Bacteroidota</taxon>
        <taxon>Sphingobacteriia</taxon>
        <taxon>Sphingobacteriales</taxon>
        <taxon>Sphingobacteriaceae</taxon>
        <taxon>Mucilaginibacter</taxon>
    </lineage>
</organism>
<feature type="binding site" evidence="6">
    <location>
        <position position="265"/>
    </location>
    <ligand>
        <name>substrate</name>
    </ligand>
</feature>
<comment type="similarity">
    <text evidence="1 4 8">Belongs to the glycosyl hydrolase 26 family.</text>
</comment>
<name>A0A1S9P866_9SPHI</name>
<dbReference type="PIRSF" id="PIRSF018168">
    <property type="entry name" value="Mannan-1_4-beta-mannosidase"/>
    <property type="match status" value="1"/>
</dbReference>
<evidence type="ECO:0000256" key="7">
    <source>
        <dbReference type="PIRSR" id="PIRSR018168-3"/>
    </source>
</evidence>
<dbReference type="AlphaFoldDB" id="A0A1S9P866"/>
<dbReference type="OrthoDB" id="9803686at2"/>
<evidence type="ECO:0000256" key="2">
    <source>
        <dbReference type="ARBA" id="ARBA00022801"/>
    </source>
</evidence>
<dbReference type="PANTHER" id="PTHR40079:SF4">
    <property type="entry name" value="GH26 DOMAIN-CONTAINING PROTEIN-RELATED"/>
    <property type="match status" value="1"/>
</dbReference>
<feature type="active site" description="Proton donor" evidence="5 8">
    <location>
        <position position="195"/>
    </location>
</feature>
<keyword evidence="4" id="KW-0119">Carbohydrate metabolism</keyword>
<dbReference type="Proteomes" id="UP000189739">
    <property type="component" value="Unassembled WGS sequence"/>
</dbReference>
<dbReference type="RefSeq" id="WP_078351007.1">
    <property type="nucleotide sequence ID" value="NZ_MBTF01000037.1"/>
</dbReference>
<dbReference type="PANTHER" id="PTHR40079">
    <property type="entry name" value="MANNAN ENDO-1,4-BETA-MANNOSIDASE E-RELATED"/>
    <property type="match status" value="1"/>
</dbReference>
<dbReference type="Pfam" id="PF02156">
    <property type="entry name" value="Glyco_hydro_26"/>
    <property type="match status" value="1"/>
</dbReference>
<keyword evidence="2 4" id="KW-0378">Hydrolase</keyword>
<dbReference type="PRINTS" id="PR00739">
    <property type="entry name" value="GLHYDRLASE26"/>
</dbReference>
<keyword evidence="3 4" id="KW-0326">Glycosidase</keyword>
<dbReference type="InterPro" id="IPR017853">
    <property type="entry name" value="GH"/>
</dbReference>
<comment type="subcellular location">
    <subcellularLocation>
        <location evidence="4">Secreted</location>
    </subcellularLocation>
</comment>
<proteinExistence type="inferred from homology"/>
<evidence type="ECO:0000256" key="3">
    <source>
        <dbReference type="ARBA" id="ARBA00023295"/>
    </source>
</evidence>
<evidence type="ECO:0000256" key="8">
    <source>
        <dbReference type="PROSITE-ProRule" id="PRU01100"/>
    </source>
</evidence>
<evidence type="ECO:0000256" key="6">
    <source>
        <dbReference type="PIRSR" id="PIRSR018168-2"/>
    </source>
</evidence>
<evidence type="ECO:0000256" key="4">
    <source>
        <dbReference type="PIRNR" id="PIRNR018168"/>
    </source>
</evidence>
<evidence type="ECO:0000313" key="10">
    <source>
        <dbReference type="EMBL" id="OOQ57132.1"/>
    </source>
</evidence>
<comment type="catalytic activity">
    <reaction evidence="4">
        <text>Random hydrolysis of (1-&gt;4)-beta-D-mannosidic linkages in mannans, galactomannans and glucomannans.</text>
        <dbReference type="EC" id="3.2.1.78"/>
    </reaction>
</comment>
<accession>A0A1S9P866</accession>
<evidence type="ECO:0000313" key="11">
    <source>
        <dbReference type="Proteomes" id="UP000189739"/>
    </source>
</evidence>
<gene>
    <name evidence="10" type="ORF">BC343_16565</name>
</gene>
<reference evidence="10 11" key="1">
    <citation type="submission" date="2016-07" db="EMBL/GenBank/DDBJ databases">
        <title>Genomic analysis of zinc-resistant bacterium Mucilaginibacter pedocola TBZ30.</title>
        <authorList>
            <person name="Huang J."/>
            <person name="Tang J."/>
        </authorList>
    </citation>
    <scope>NUCLEOTIDE SEQUENCE [LARGE SCALE GENOMIC DNA]</scope>
    <source>
        <strain evidence="10 11">TBZ30</strain>
    </source>
</reference>
<dbReference type="EMBL" id="MBTF01000037">
    <property type="protein sequence ID" value="OOQ57132.1"/>
    <property type="molecule type" value="Genomic_DNA"/>
</dbReference>
<dbReference type="InterPro" id="IPR016714">
    <property type="entry name" value="MANB/E"/>
</dbReference>
<dbReference type="InterPro" id="IPR000805">
    <property type="entry name" value="Glyco_hydro_26"/>
</dbReference>
<dbReference type="EC" id="3.2.1.78" evidence="4"/>
<dbReference type="GO" id="GO:0006080">
    <property type="term" value="P:substituted mannan metabolic process"/>
    <property type="evidence" value="ECO:0007669"/>
    <property type="project" value="UniProtKB-UniRule"/>
</dbReference>
<keyword evidence="4" id="KW-0964">Secreted</keyword>
<evidence type="ECO:0000256" key="5">
    <source>
        <dbReference type="PIRSR" id="PIRSR018168-1"/>
    </source>
</evidence>
<keyword evidence="11" id="KW-1185">Reference proteome</keyword>
<feature type="binding site" evidence="6">
    <location>
        <position position="133"/>
    </location>
    <ligand>
        <name>substrate</name>
    </ligand>
</feature>
<dbReference type="GO" id="GO:0016985">
    <property type="term" value="F:mannan endo-1,4-beta-mannosidase activity"/>
    <property type="evidence" value="ECO:0007669"/>
    <property type="project" value="UniProtKB-UniRule"/>
</dbReference>
<evidence type="ECO:0000259" key="9">
    <source>
        <dbReference type="PROSITE" id="PS51764"/>
    </source>
</evidence>
<feature type="active site" description="Nucleophile" evidence="5 8">
    <location>
        <position position="302"/>
    </location>
</feature>
<feature type="binding site" evidence="6">
    <location>
        <position position="200"/>
    </location>
    <ligand>
        <name>substrate</name>
    </ligand>
</feature>
<dbReference type="Gene3D" id="3.20.20.80">
    <property type="entry name" value="Glycosidases"/>
    <property type="match status" value="1"/>
</dbReference>
<comment type="caution">
    <text evidence="10">The sequence shown here is derived from an EMBL/GenBank/DDBJ whole genome shotgun (WGS) entry which is preliminary data.</text>
</comment>
<dbReference type="GO" id="GO:0005576">
    <property type="term" value="C:extracellular region"/>
    <property type="evidence" value="ECO:0007669"/>
    <property type="project" value="UniProtKB-SubCell"/>
</dbReference>
<feature type="domain" description="GH26" evidence="9">
    <location>
        <begin position="40"/>
        <end position="369"/>
    </location>
</feature>